<reference evidence="2 3" key="1">
    <citation type="submission" date="2019-08" db="EMBL/GenBank/DDBJ databases">
        <title>Draft genome sequences of two oriental melons (Cucumis melo L. var makuwa).</title>
        <authorList>
            <person name="Kwon S.-Y."/>
        </authorList>
    </citation>
    <scope>NUCLEOTIDE SEQUENCE [LARGE SCALE GENOMIC DNA]</scope>
    <source>
        <strain evidence="3">cv. Chang Bougi</strain>
        <tissue evidence="2">Leaf</tissue>
    </source>
</reference>
<dbReference type="GO" id="GO:0008233">
    <property type="term" value="F:peptidase activity"/>
    <property type="evidence" value="ECO:0007669"/>
    <property type="project" value="UniProtKB-KW"/>
</dbReference>
<evidence type="ECO:0000313" key="3">
    <source>
        <dbReference type="Proteomes" id="UP000321947"/>
    </source>
</evidence>
<protein>
    <submittedName>
        <fullName evidence="2">Gag protease polyprotein</fullName>
    </submittedName>
</protein>
<accession>A0A5D3D771</accession>
<dbReference type="GO" id="GO:0006508">
    <property type="term" value="P:proteolysis"/>
    <property type="evidence" value="ECO:0007669"/>
    <property type="project" value="UniProtKB-KW"/>
</dbReference>
<dbReference type="Proteomes" id="UP000321947">
    <property type="component" value="Unassembled WGS sequence"/>
</dbReference>
<organism evidence="2 3">
    <name type="scientific">Cucumis melo var. makuwa</name>
    <name type="common">Oriental melon</name>
    <dbReference type="NCBI Taxonomy" id="1194695"/>
    <lineage>
        <taxon>Eukaryota</taxon>
        <taxon>Viridiplantae</taxon>
        <taxon>Streptophyta</taxon>
        <taxon>Embryophyta</taxon>
        <taxon>Tracheophyta</taxon>
        <taxon>Spermatophyta</taxon>
        <taxon>Magnoliopsida</taxon>
        <taxon>eudicotyledons</taxon>
        <taxon>Gunneridae</taxon>
        <taxon>Pentapetalae</taxon>
        <taxon>rosids</taxon>
        <taxon>fabids</taxon>
        <taxon>Cucurbitales</taxon>
        <taxon>Cucurbitaceae</taxon>
        <taxon>Benincaseae</taxon>
        <taxon>Cucumis</taxon>
    </lineage>
</organism>
<gene>
    <name evidence="2" type="ORF">E5676_scaffold443G00460</name>
</gene>
<name>A0A5D3D771_CUCMM</name>
<sequence length="60" mass="6561">MPPRGGERRGGRKDTGAEHTQPEEQPAVQAVNPTAPVTQTDLAAMEKRYQDLLRDALASF</sequence>
<proteinExistence type="predicted"/>
<dbReference type="EMBL" id="SSTD01006964">
    <property type="protein sequence ID" value="TYK19409.1"/>
    <property type="molecule type" value="Genomic_DNA"/>
</dbReference>
<evidence type="ECO:0000313" key="2">
    <source>
        <dbReference type="EMBL" id="TYK19409.1"/>
    </source>
</evidence>
<keyword evidence="2" id="KW-0378">Hydrolase</keyword>
<keyword evidence="2" id="KW-0645">Protease</keyword>
<dbReference type="AlphaFoldDB" id="A0A5D3D771"/>
<comment type="caution">
    <text evidence="2">The sequence shown here is derived from an EMBL/GenBank/DDBJ whole genome shotgun (WGS) entry which is preliminary data.</text>
</comment>
<feature type="region of interest" description="Disordered" evidence="1">
    <location>
        <begin position="1"/>
        <end position="36"/>
    </location>
</feature>
<feature type="compositionally biased region" description="Basic and acidic residues" evidence="1">
    <location>
        <begin position="1"/>
        <end position="22"/>
    </location>
</feature>
<evidence type="ECO:0000256" key="1">
    <source>
        <dbReference type="SAM" id="MobiDB-lite"/>
    </source>
</evidence>